<dbReference type="InterPro" id="IPR011701">
    <property type="entry name" value="MFS"/>
</dbReference>
<feature type="transmembrane region" description="Helical" evidence="6">
    <location>
        <begin position="208"/>
        <end position="229"/>
    </location>
</feature>
<feature type="compositionally biased region" description="Basic and acidic residues" evidence="5">
    <location>
        <begin position="533"/>
        <end position="543"/>
    </location>
</feature>
<dbReference type="GO" id="GO:0016020">
    <property type="term" value="C:membrane"/>
    <property type="evidence" value="ECO:0007669"/>
    <property type="project" value="UniProtKB-SubCell"/>
</dbReference>
<feature type="transmembrane region" description="Helical" evidence="6">
    <location>
        <begin position="16"/>
        <end position="36"/>
    </location>
</feature>
<accession>A0A6J2T5S7</accession>
<dbReference type="PROSITE" id="PS50850">
    <property type="entry name" value="MFS"/>
    <property type="match status" value="1"/>
</dbReference>
<dbReference type="GeneID" id="115621085"/>
<evidence type="ECO:0000256" key="1">
    <source>
        <dbReference type="ARBA" id="ARBA00004141"/>
    </source>
</evidence>
<organism evidence="8 9">
    <name type="scientific">Drosophila lebanonensis</name>
    <name type="common">Fruit fly</name>
    <name type="synonym">Scaptodrosophila lebanonensis</name>
    <dbReference type="NCBI Taxonomy" id="7225"/>
    <lineage>
        <taxon>Eukaryota</taxon>
        <taxon>Metazoa</taxon>
        <taxon>Ecdysozoa</taxon>
        <taxon>Arthropoda</taxon>
        <taxon>Hexapoda</taxon>
        <taxon>Insecta</taxon>
        <taxon>Pterygota</taxon>
        <taxon>Neoptera</taxon>
        <taxon>Endopterygota</taxon>
        <taxon>Diptera</taxon>
        <taxon>Brachycera</taxon>
        <taxon>Muscomorpha</taxon>
        <taxon>Ephydroidea</taxon>
        <taxon>Drosophilidae</taxon>
        <taxon>Scaptodrosophila</taxon>
    </lineage>
</organism>
<feature type="transmembrane region" description="Helical" evidence="6">
    <location>
        <begin position="181"/>
        <end position="201"/>
    </location>
</feature>
<feature type="region of interest" description="Disordered" evidence="5">
    <location>
        <begin position="533"/>
        <end position="557"/>
    </location>
</feature>
<evidence type="ECO:0000313" key="9">
    <source>
        <dbReference type="RefSeq" id="XP_030370478.1"/>
    </source>
</evidence>
<keyword evidence="4 6" id="KW-0472">Membrane</keyword>
<dbReference type="AlphaFoldDB" id="A0A6J2T5S7"/>
<evidence type="ECO:0000256" key="2">
    <source>
        <dbReference type="ARBA" id="ARBA00022692"/>
    </source>
</evidence>
<feature type="transmembrane region" description="Helical" evidence="6">
    <location>
        <begin position="412"/>
        <end position="438"/>
    </location>
</feature>
<evidence type="ECO:0000256" key="3">
    <source>
        <dbReference type="ARBA" id="ARBA00022989"/>
    </source>
</evidence>
<protein>
    <submittedName>
        <fullName evidence="9">Organic cation transporter protein-like</fullName>
    </submittedName>
</protein>
<feature type="transmembrane region" description="Helical" evidence="6">
    <location>
        <begin position="384"/>
        <end position="406"/>
    </location>
</feature>
<name>A0A6J2T5S7_DROLE</name>
<keyword evidence="8" id="KW-1185">Reference proteome</keyword>
<feature type="transmembrane region" description="Helical" evidence="6">
    <location>
        <begin position="235"/>
        <end position="256"/>
    </location>
</feature>
<keyword evidence="2 6" id="KW-0812">Transmembrane</keyword>
<dbReference type="GO" id="GO:0022857">
    <property type="term" value="F:transmembrane transporter activity"/>
    <property type="evidence" value="ECO:0007669"/>
    <property type="project" value="InterPro"/>
</dbReference>
<evidence type="ECO:0000256" key="4">
    <source>
        <dbReference type="ARBA" id="ARBA00023136"/>
    </source>
</evidence>
<feature type="transmembrane region" description="Helical" evidence="6">
    <location>
        <begin position="126"/>
        <end position="143"/>
    </location>
</feature>
<dbReference type="PANTHER" id="PTHR24064">
    <property type="entry name" value="SOLUTE CARRIER FAMILY 22 MEMBER"/>
    <property type="match status" value="1"/>
</dbReference>
<comment type="subcellular location">
    <subcellularLocation>
        <location evidence="1">Membrane</location>
        <topology evidence="1">Multi-pass membrane protein</topology>
    </subcellularLocation>
</comment>
<reference evidence="9" key="1">
    <citation type="submission" date="2025-08" db="UniProtKB">
        <authorList>
            <consortium name="RefSeq"/>
        </authorList>
    </citation>
    <scope>IDENTIFICATION</scope>
    <source>
        <strain evidence="9">11010-0011.00</strain>
        <tissue evidence="9">Whole body</tissue>
    </source>
</reference>
<evidence type="ECO:0000256" key="5">
    <source>
        <dbReference type="SAM" id="MobiDB-lite"/>
    </source>
</evidence>
<keyword evidence="3 6" id="KW-1133">Transmembrane helix</keyword>
<feature type="transmembrane region" description="Helical" evidence="6">
    <location>
        <begin position="351"/>
        <end position="372"/>
    </location>
</feature>
<dbReference type="Pfam" id="PF07690">
    <property type="entry name" value="MFS_1"/>
    <property type="match status" value="1"/>
</dbReference>
<sequence>MDFDKILAKCGDSGRYQYLILGLLGYIAFTSTLHYYSQNIISFVPEHWCHHPLLENRSYAQIEAIYKPFGKLASCTRLDAIEGDNVTVSSERCAKWIYKYDYGFRSINAEMNWVCDDAYKARIGQSLFFVGSLLGTLTFGLLGDRLGRVPTLILANQCGFIGDFCTSYAANLTQFAVCRFISGWSADANFYLMFILVLEYLSPRMRNIHFNITLGVSNCLGSLAASWLAVLAGNWRIYLTFMSLSLLAVALFYFVVQESAQWLITRNDADSAIARLKYIAHFNGRQVPAADFDAFRSHCAEKRQHVEQQPTARLLDILRTPRLRRTALIVGFMFMLNVLVFNTITRNVEGLGLSPFVVFSLFGLVIPIAGVLQAHMQTRLGRKATVILAMLATGLLCCAMAVALSVEQWQGQFVLFLALTLPMRLGSSMCYTCASLYSSELIPTCVRSRGLAAAHVAGAGISFLSPYLIHMGVKFAAGPSLILAVVLMVCALATLRLPETLNRQLPITLADGEAFGRGESMLSFECWRRPADEEETKSTHSIEELELMQSKTKPLET</sequence>
<feature type="transmembrane region" description="Helical" evidence="6">
    <location>
        <begin position="450"/>
        <end position="469"/>
    </location>
</feature>
<dbReference type="Gene3D" id="1.20.1250.20">
    <property type="entry name" value="MFS general substrate transporter like domains"/>
    <property type="match status" value="1"/>
</dbReference>
<dbReference type="RefSeq" id="XP_030370478.1">
    <property type="nucleotide sequence ID" value="XM_030514618.1"/>
</dbReference>
<feature type="transmembrane region" description="Helical" evidence="6">
    <location>
        <begin position="475"/>
        <end position="495"/>
    </location>
</feature>
<dbReference type="InterPro" id="IPR020846">
    <property type="entry name" value="MFS_dom"/>
</dbReference>
<evidence type="ECO:0000259" key="7">
    <source>
        <dbReference type="PROSITE" id="PS50850"/>
    </source>
</evidence>
<feature type="transmembrane region" description="Helical" evidence="6">
    <location>
        <begin position="327"/>
        <end position="345"/>
    </location>
</feature>
<proteinExistence type="predicted"/>
<evidence type="ECO:0000256" key="6">
    <source>
        <dbReference type="SAM" id="Phobius"/>
    </source>
</evidence>
<dbReference type="Proteomes" id="UP000504634">
    <property type="component" value="Unplaced"/>
</dbReference>
<gene>
    <name evidence="9" type="primary">LOC115621085</name>
</gene>
<dbReference type="OrthoDB" id="5141738at2759"/>
<feature type="domain" description="Major facilitator superfamily (MFS) profile" evidence="7">
    <location>
        <begin position="23"/>
        <end position="502"/>
    </location>
</feature>
<dbReference type="SUPFAM" id="SSF103473">
    <property type="entry name" value="MFS general substrate transporter"/>
    <property type="match status" value="1"/>
</dbReference>
<dbReference type="InterPro" id="IPR036259">
    <property type="entry name" value="MFS_trans_sf"/>
</dbReference>
<evidence type="ECO:0000313" key="8">
    <source>
        <dbReference type="Proteomes" id="UP000504634"/>
    </source>
</evidence>